<feature type="compositionally biased region" description="Polar residues" evidence="4">
    <location>
        <begin position="266"/>
        <end position="276"/>
    </location>
</feature>
<dbReference type="Proteomes" id="UP000751190">
    <property type="component" value="Unassembled WGS sequence"/>
</dbReference>
<accession>A0A8J5XMG0</accession>
<dbReference type="SUPFAM" id="SSF48452">
    <property type="entry name" value="TPR-like"/>
    <property type="match status" value="1"/>
</dbReference>
<dbReference type="SMART" id="SM00028">
    <property type="entry name" value="TPR"/>
    <property type="match status" value="1"/>
</dbReference>
<name>A0A8J5XMG0_DIALT</name>
<evidence type="ECO:0000256" key="4">
    <source>
        <dbReference type="SAM" id="MobiDB-lite"/>
    </source>
</evidence>
<evidence type="ECO:0000313" key="7">
    <source>
        <dbReference type="Proteomes" id="UP000751190"/>
    </source>
</evidence>
<gene>
    <name evidence="6" type="ORF">KFE25_009304</name>
</gene>
<dbReference type="InterPro" id="IPR011990">
    <property type="entry name" value="TPR-like_helical_dom_sf"/>
</dbReference>
<sequence length="726" mass="75462">MFLADGASMLVVILACACGANFADELLAEVDGSRIGSDLSGAIERIEAALIASPDLASSAELHNRLGELRANNGDLDGAEEALRKALELRPTHARAMGTLANVLAQPAGFTMATEKEFEALRLGVKARQLLAAERGEPVPDVQLPKVKAPWLDPDEAAEFMRRAVEDAPAAELRRELLELQFWEEQAGKRTLSVKEQRRKQELDARAEARVRDGVRSVRAAADARVLCLERVAAAADAEGGSPPSPRSPPRAASTTRCTRCGGSSRAWSSGRPSTASHRRRARAEAGDADVADVAADAEAVAASVAVAAAEAADALRASMSAPGGTELVRQGRKALAGACALLAVVLWREGAVAPAGLLVADQPRRGHGEEEEEEREEAAASRRGSSRSARHAGEEEREARGLAEGLVAELRPACVGLAAEAGGPPALRDAVVELLVRAPGGAGGVEAARCAAVLDCQHGLMTRSIGENGIGDGEGLQAARPPAGTGHPCEGFAARRPLSVAGARRARRRGSGGAESGVAGAREAGGGDTTGGSGRTKGDDTTDVGARGGRGSTRNTGPHAVHDEARDWMNALVVEVQHTVVRVYDALNFKARLERQAETTVPNETVPVTSVGTDGVGVHTFCHVRVPAPVEPSNSAAPVADGAEAAGTAAADAREGKRLVRRCREPRALIPRGTARQLHLLMRTGMRNVVAIDAGPAGRACQAALVQRLVQEGPFRGSAPGVRSR</sequence>
<proteinExistence type="predicted"/>
<feature type="compositionally biased region" description="Gly residues" evidence="4">
    <location>
        <begin position="524"/>
        <end position="536"/>
    </location>
</feature>
<comment type="caution">
    <text evidence="6">The sequence shown here is derived from an EMBL/GenBank/DDBJ whole genome shotgun (WGS) entry which is preliminary data.</text>
</comment>
<protein>
    <submittedName>
        <fullName evidence="6">Uncharacterized protein</fullName>
    </submittedName>
</protein>
<feature type="region of interest" description="Disordered" evidence="4">
    <location>
        <begin position="364"/>
        <end position="401"/>
    </location>
</feature>
<dbReference type="InterPro" id="IPR019734">
    <property type="entry name" value="TPR_rpt"/>
</dbReference>
<dbReference type="InterPro" id="IPR013105">
    <property type="entry name" value="TPR_2"/>
</dbReference>
<dbReference type="Gene3D" id="1.25.40.10">
    <property type="entry name" value="Tetratricopeptide repeat domain"/>
    <property type="match status" value="1"/>
</dbReference>
<dbReference type="PROSITE" id="PS50005">
    <property type="entry name" value="TPR"/>
    <property type="match status" value="1"/>
</dbReference>
<evidence type="ECO:0000256" key="5">
    <source>
        <dbReference type="SAM" id="SignalP"/>
    </source>
</evidence>
<feature type="compositionally biased region" description="Basic and acidic residues" evidence="4">
    <location>
        <begin position="392"/>
        <end position="401"/>
    </location>
</feature>
<evidence type="ECO:0000256" key="1">
    <source>
        <dbReference type="ARBA" id="ARBA00022737"/>
    </source>
</evidence>
<keyword evidence="1" id="KW-0677">Repeat</keyword>
<evidence type="ECO:0000256" key="2">
    <source>
        <dbReference type="ARBA" id="ARBA00022803"/>
    </source>
</evidence>
<feature type="repeat" description="TPR" evidence="3">
    <location>
        <begin position="60"/>
        <end position="93"/>
    </location>
</feature>
<feature type="region of interest" description="Disordered" evidence="4">
    <location>
        <begin position="481"/>
        <end position="561"/>
    </location>
</feature>
<dbReference type="AlphaFoldDB" id="A0A8J5XMG0"/>
<evidence type="ECO:0000313" key="6">
    <source>
        <dbReference type="EMBL" id="KAG8470883.1"/>
    </source>
</evidence>
<feature type="region of interest" description="Disordered" evidence="4">
    <location>
        <begin position="236"/>
        <end position="284"/>
    </location>
</feature>
<evidence type="ECO:0000256" key="3">
    <source>
        <dbReference type="PROSITE-ProRule" id="PRU00339"/>
    </source>
</evidence>
<feature type="chain" id="PRO_5035233629" evidence="5">
    <location>
        <begin position="24"/>
        <end position="726"/>
    </location>
</feature>
<feature type="signal peptide" evidence="5">
    <location>
        <begin position="1"/>
        <end position="23"/>
    </location>
</feature>
<dbReference type="EMBL" id="JAGTXO010000001">
    <property type="protein sequence ID" value="KAG8470883.1"/>
    <property type="molecule type" value="Genomic_DNA"/>
</dbReference>
<organism evidence="6 7">
    <name type="scientific">Diacronema lutheri</name>
    <name type="common">Unicellular marine alga</name>
    <name type="synonym">Monochrysis lutheri</name>
    <dbReference type="NCBI Taxonomy" id="2081491"/>
    <lineage>
        <taxon>Eukaryota</taxon>
        <taxon>Haptista</taxon>
        <taxon>Haptophyta</taxon>
        <taxon>Pavlovophyceae</taxon>
        <taxon>Pavlovales</taxon>
        <taxon>Pavlovaceae</taxon>
        <taxon>Diacronema</taxon>
    </lineage>
</organism>
<keyword evidence="2 3" id="KW-0802">TPR repeat</keyword>
<dbReference type="Pfam" id="PF07719">
    <property type="entry name" value="TPR_2"/>
    <property type="match status" value="1"/>
</dbReference>
<keyword evidence="7" id="KW-1185">Reference proteome</keyword>
<keyword evidence="5" id="KW-0732">Signal</keyword>
<reference evidence="6" key="1">
    <citation type="submission" date="2021-05" db="EMBL/GenBank/DDBJ databases">
        <title>The genome of the haptophyte Pavlova lutheri (Diacronema luteri, Pavlovales) - a model for lipid biosynthesis in eukaryotic algae.</title>
        <authorList>
            <person name="Hulatt C.J."/>
            <person name="Posewitz M.C."/>
        </authorList>
    </citation>
    <scope>NUCLEOTIDE SEQUENCE</scope>
    <source>
        <strain evidence="6">NIVA-4/92</strain>
    </source>
</reference>